<proteinExistence type="predicted"/>
<keyword evidence="2" id="KW-1185">Reference proteome</keyword>
<sequence length="94" mass="10827">MNVSEGFDTYLWSLKSARLWLKDHGKELDNDIGSLWKNTGRGSREPSLCLVEASGWKVIAECAGFQTMLWSLSQREIVSWSRSWGRRYQMISVV</sequence>
<dbReference type="EMBL" id="BGPR01009053">
    <property type="protein sequence ID" value="GBN37673.1"/>
    <property type="molecule type" value="Genomic_DNA"/>
</dbReference>
<gene>
    <name evidence="1" type="ORF">AVEN_77483_1</name>
</gene>
<evidence type="ECO:0000313" key="1">
    <source>
        <dbReference type="EMBL" id="GBN37673.1"/>
    </source>
</evidence>
<reference evidence="1 2" key="1">
    <citation type="journal article" date="2019" name="Sci. Rep.">
        <title>Orb-weaving spider Araneus ventricosus genome elucidates the spidroin gene catalogue.</title>
        <authorList>
            <person name="Kono N."/>
            <person name="Nakamura H."/>
            <person name="Ohtoshi R."/>
            <person name="Moran D.A.P."/>
            <person name="Shinohara A."/>
            <person name="Yoshida Y."/>
            <person name="Fujiwara M."/>
            <person name="Mori M."/>
            <person name="Tomita M."/>
            <person name="Arakawa K."/>
        </authorList>
    </citation>
    <scope>NUCLEOTIDE SEQUENCE [LARGE SCALE GENOMIC DNA]</scope>
</reference>
<evidence type="ECO:0000313" key="2">
    <source>
        <dbReference type="Proteomes" id="UP000499080"/>
    </source>
</evidence>
<accession>A0A4Y2NFH3</accession>
<dbReference type="Proteomes" id="UP000499080">
    <property type="component" value="Unassembled WGS sequence"/>
</dbReference>
<dbReference type="AlphaFoldDB" id="A0A4Y2NFH3"/>
<comment type="caution">
    <text evidence="1">The sequence shown here is derived from an EMBL/GenBank/DDBJ whole genome shotgun (WGS) entry which is preliminary data.</text>
</comment>
<name>A0A4Y2NFH3_ARAVE</name>
<organism evidence="1 2">
    <name type="scientific">Araneus ventricosus</name>
    <name type="common">Orbweaver spider</name>
    <name type="synonym">Epeira ventricosa</name>
    <dbReference type="NCBI Taxonomy" id="182803"/>
    <lineage>
        <taxon>Eukaryota</taxon>
        <taxon>Metazoa</taxon>
        <taxon>Ecdysozoa</taxon>
        <taxon>Arthropoda</taxon>
        <taxon>Chelicerata</taxon>
        <taxon>Arachnida</taxon>
        <taxon>Araneae</taxon>
        <taxon>Araneomorphae</taxon>
        <taxon>Entelegynae</taxon>
        <taxon>Araneoidea</taxon>
        <taxon>Araneidae</taxon>
        <taxon>Araneus</taxon>
    </lineage>
</organism>
<protein>
    <submittedName>
        <fullName evidence="1">Uncharacterized protein</fullName>
    </submittedName>
</protein>